<dbReference type="EMBL" id="CP039375">
    <property type="protein sequence ID" value="QCD65694.1"/>
    <property type="molecule type" value="Genomic_DNA"/>
</dbReference>
<sequence length="208" mass="21951">MRVRVVLFGVVGTVATALAAGLLFAPETLLSVAPVDPLVTLGEAANARQLLLAGSLLAGLYLLVAARSATLPSRAGEGGDAFDAATAEPPEAVTTARQRRTGAALAATIDDAIAGDDEALDAVRERFRETATAAYAQTAGCGPEDARRAVERGDWTDDRTAAALLSDDEGPSHSLWSRLRLWLDPAAERRRRLHRTVRATRGLTEGWP</sequence>
<dbReference type="Proteomes" id="UP000297053">
    <property type="component" value="Chromosome"/>
</dbReference>
<dbReference type="KEGG" id="halz:E5139_08645"/>
<dbReference type="AlphaFoldDB" id="A0A4D6KCJ0"/>
<evidence type="ECO:0000313" key="2">
    <source>
        <dbReference type="EMBL" id="QCD65694.1"/>
    </source>
</evidence>
<keyword evidence="1" id="KW-0812">Transmembrane</keyword>
<dbReference type="OMA" id="YAQTAGC"/>
<gene>
    <name evidence="2" type="ORF">E5139_08645</name>
</gene>
<name>A0A4D6KCJ0_9EURY</name>
<feature type="transmembrane region" description="Helical" evidence="1">
    <location>
        <begin position="47"/>
        <end position="64"/>
    </location>
</feature>
<proteinExistence type="predicted"/>
<dbReference type="Pfam" id="PF23933">
    <property type="entry name" value="DUF7269"/>
    <property type="match status" value="1"/>
</dbReference>
<keyword evidence="1" id="KW-0472">Membrane</keyword>
<evidence type="ECO:0000256" key="1">
    <source>
        <dbReference type="SAM" id="Phobius"/>
    </source>
</evidence>
<dbReference type="InterPro" id="IPR055693">
    <property type="entry name" value="DUF7269"/>
</dbReference>
<dbReference type="GeneID" id="42178999"/>
<reference evidence="2 3" key="2">
    <citation type="submission" date="2019-04" db="EMBL/GenBank/DDBJ databases">
        <authorList>
            <person name="Yang S."/>
            <person name="Wei W."/>
        </authorList>
    </citation>
    <scope>NUCLEOTIDE SEQUENCE [LARGE SCALE GENOMIC DNA]</scope>
    <source>
        <strain evidence="3">ZP60</strain>
    </source>
</reference>
<accession>A0A4D6KCJ0</accession>
<protein>
    <submittedName>
        <fullName evidence="2">Uncharacterized protein</fullName>
    </submittedName>
</protein>
<keyword evidence="1" id="KW-1133">Transmembrane helix</keyword>
<organism evidence="2 3">
    <name type="scientific">Halomicrobium mukohataei</name>
    <dbReference type="NCBI Taxonomy" id="57705"/>
    <lineage>
        <taxon>Archaea</taxon>
        <taxon>Methanobacteriati</taxon>
        <taxon>Methanobacteriota</taxon>
        <taxon>Stenosarchaea group</taxon>
        <taxon>Halobacteria</taxon>
        <taxon>Halobacteriales</taxon>
        <taxon>Haloarculaceae</taxon>
        <taxon>Halomicrobium</taxon>
    </lineage>
</organism>
<reference evidence="2 3" key="1">
    <citation type="submission" date="2019-04" db="EMBL/GenBank/DDBJ databases">
        <title>Complete genome sequence of Arthrobacter sp. ZXY-2 associated with effective atrazine degradation and salt adaptation.</title>
        <authorList>
            <person name="Zhao X."/>
        </authorList>
    </citation>
    <scope>NUCLEOTIDE SEQUENCE [LARGE SCALE GENOMIC DNA]</scope>
    <source>
        <strain evidence="3">ZP60</strain>
    </source>
</reference>
<dbReference type="RefSeq" id="WP_015762067.1">
    <property type="nucleotide sequence ID" value="NZ_CP039375.1"/>
</dbReference>
<evidence type="ECO:0000313" key="3">
    <source>
        <dbReference type="Proteomes" id="UP000297053"/>
    </source>
</evidence>